<reference evidence="5 6" key="1">
    <citation type="journal article" date="2015" name="Nature">
        <title>rRNA introns, odd ribosomes, and small enigmatic genomes across a large radiation of phyla.</title>
        <authorList>
            <person name="Brown C.T."/>
            <person name="Hug L.A."/>
            <person name="Thomas B.C."/>
            <person name="Sharon I."/>
            <person name="Castelle C.J."/>
            <person name="Singh A."/>
            <person name="Wilkins M.J."/>
            <person name="Williams K.H."/>
            <person name="Banfield J.F."/>
        </authorList>
    </citation>
    <scope>NUCLEOTIDE SEQUENCE [LARGE SCALE GENOMIC DNA]</scope>
</reference>
<accession>A0A0G1TGM4</accession>
<dbReference type="EMBL" id="LCOQ01000005">
    <property type="protein sequence ID" value="KKU80967.1"/>
    <property type="molecule type" value="Genomic_DNA"/>
</dbReference>
<evidence type="ECO:0000256" key="1">
    <source>
        <dbReference type="ARBA" id="ARBA00022801"/>
    </source>
</evidence>
<keyword evidence="2" id="KW-0119">Carbohydrate metabolism</keyword>
<dbReference type="GO" id="GO:0000272">
    <property type="term" value="P:polysaccharide catabolic process"/>
    <property type="evidence" value="ECO:0007669"/>
    <property type="project" value="UniProtKB-KW"/>
</dbReference>
<dbReference type="Proteomes" id="UP000034212">
    <property type="component" value="Unassembled WGS sequence"/>
</dbReference>
<dbReference type="InterPro" id="IPR017853">
    <property type="entry name" value="GH"/>
</dbReference>
<evidence type="ECO:0000313" key="6">
    <source>
        <dbReference type="Proteomes" id="UP000034212"/>
    </source>
</evidence>
<evidence type="ECO:0000313" key="5">
    <source>
        <dbReference type="EMBL" id="KKU80967.1"/>
    </source>
</evidence>
<dbReference type="InterPro" id="IPR001000">
    <property type="entry name" value="GH10_dom"/>
</dbReference>
<dbReference type="AlphaFoldDB" id="A0A0G1TGM4"/>
<feature type="domain" description="GH10" evidence="4">
    <location>
        <begin position="43"/>
        <end position="139"/>
    </location>
</feature>
<comment type="caution">
    <text evidence="5">The sequence shown here is derived from an EMBL/GenBank/DDBJ whole genome shotgun (WGS) entry which is preliminary data.</text>
</comment>
<dbReference type="Gene3D" id="3.20.20.80">
    <property type="entry name" value="Glycosidases"/>
    <property type="match status" value="1"/>
</dbReference>
<feature type="non-terminal residue" evidence="5">
    <location>
        <position position="214"/>
    </location>
</feature>
<evidence type="ECO:0000256" key="3">
    <source>
        <dbReference type="ARBA" id="ARBA00023326"/>
    </source>
</evidence>
<dbReference type="Pfam" id="PF00331">
    <property type="entry name" value="Glyco_hydro_10"/>
    <property type="match status" value="1"/>
</dbReference>
<gene>
    <name evidence="5" type="ORF">UY08_C0005G0024</name>
</gene>
<evidence type="ECO:0000256" key="2">
    <source>
        <dbReference type="ARBA" id="ARBA00023277"/>
    </source>
</evidence>
<sequence>MPSIRFGITFSHIHLNYLKIPIDGALDLVLEMGFSHLRLGSYWQELEKNKGVYNFSKLEDLLNRCEKTEQKVIMNVGVKSPRWREFYWPRYLKEKNFNNSEARKRTLLFIEKLVKTLKKFSCITHWQVENEPLDPSGQKNLTIPFDFLKKEVGLVRKLDNRPIILTLWANDLESRQLFFDVSSISDVIGLDLYYKQFMKSDKGKSFYEGPRTSD</sequence>
<dbReference type="SUPFAM" id="SSF51445">
    <property type="entry name" value="(Trans)glycosidases"/>
    <property type="match status" value="1"/>
</dbReference>
<proteinExistence type="predicted"/>
<protein>
    <recommendedName>
        <fullName evidence="4">GH10 domain-containing protein</fullName>
    </recommendedName>
</protein>
<name>A0A0G1TGM4_9BACT</name>
<dbReference type="GO" id="GO:0004553">
    <property type="term" value="F:hydrolase activity, hydrolyzing O-glycosyl compounds"/>
    <property type="evidence" value="ECO:0007669"/>
    <property type="project" value="InterPro"/>
</dbReference>
<keyword evidence="3" id="KW-0624">Polysaccharide degradation</keyword>
<evidence type="ECO:0000259" key="4">
    <source>
        <dbReference type="Pfam" id="PF00331"/>
    </source>
</evidence>
<organism evidence="5 6">
    <name type="scientific">Candidatus Gottesmanbacteria bacterium GW2011_GWA1_47_8</name>
    <dbReference type="NCBI Taxonomy" id="1618438"/>
    <lineage>
        <taxon>Bacteria</taxon>
        <taxon>Candidatus Gottesmaniibacteriota</taxon>
    </lineage>
</organism>
<keyword evidence="1" id="KW-0378">Hydrolase</keyword>